<keyword evidence="5 6" id="KW-0472">Membrane</keyword>
<dbReference type="GO" id="GO:0016020">
    <property type="term" value="C:membrane"/>
    <property type="evidence" value="ECO:0007669"/>
    <property type="project" value="UniProtKB-SubCell"/>
</dbReference>
<keyword evidence="3 6" id="KW-0812">Transmembrane</keyword>
<dbReference type="InterPro" id="IPR044644">
    <property type="entry name" value="DinF-like"/>
</dbReference>
<evidence type="ECO:0000256" key="4">
    <source>
        <dbReference type="ARBA" id="ARBA00022989"/>
    </source>
</evidence>
<evidence type="ECO:0000256" key="5">
    <source>
        <dbReference type="ARBA" id="ARBA00023136"/>
    </source>
</evidence>
<evidence type="ECO:0000256" key="2">
    <source>
        <dbReference type="ARBA" id="ARBA00010199"/>
    </source>
</evidence>
<dbReference type="AlphaFoldDB" id="A0A835YQ91"/>
<comment type="caution">
    <text evidence="7">The sequence shown here is derived from an EMBL/GenBank/DDBJ whole genome shotgun (WGS) entry which is preliminary data.</text>
</comment>
<evidence type="ECO:0000313" key="7">
    <source>
        <dbReference type="EMBL" id="KAG5179596.1"/>
    </source>
</evidence>
<feature type="transmembrane region" description="Helical" evidence="6">
    <location>
        <begin position="400"/>
        <end position="420"/>
    </location>
</feature>
<keyword evidence="8" id="KW-1185">Reference proteome</keyword>
<feature type="transmembrane region" description="Helical" evidence="6">
    <location>
        <begin position="30"/>
        <end position="52"/>
    </location>
</feature>
<dbReference type="PANTHER" id="PTHR42893:SF9">
    <property type="entry name" value="PROTEIN DETOXIFICATION 46, CHLOROPLASTIC"/>
    <property type="match status" value="1"/>
</dbReference>
<protein>
    <submittedName>
        <fullName evidence="7">Uncharacterized protein</fullName>
    </submittedName>
</protein>
<dbReference type="PANTHER" id="PTHR42893">
    <property type="entry name" value="PROTEIN DETOXIFICATION 44, CHLOROPLASTIC-RELATED"/>
    <property type="match status" value="1"/>
</dbReference>
<dbReference type="EMBL" id="JAFCMP010000446">
    <property type="protein sequence ID" value="KAG5179596.1"/>
    <property type="molecule type" value="Genomic_DNA"/>
</dbReference>
<gene>
    <name evidence="7" type="ORF">JKP88DRAFT_270306</name>
</gene>
<accession>A0A835YQ91</accession>
<sequence>MSLVDTGVVGQRSSLDLAALGPATNLCDSLLYGCAFLSIATTNLLASALANGDKRESQKVVSQALAIGLTFGTALSIAVFLFGTRMMLWSAGGNAAIAPIALKYSNIRMIGAPACLASMIAQAACLGSKDSVTPLFVVLACGAFNAVGDVFLVRTMGMGIRGAAIATSVSEVIGMGLLMRAVARMQGPRVYPFIAMPGRQDFWKFMTFAGPIFVTLLCKILFYSGMTVLVTGGGDTVMLAAHTCMLRIFFFFTTFGDSLSQAAQAFLPGMMASDRAAAAAHRKRVRAQADADTRGANLNFNGDAPSAQRRAPAQAPVSAGNLMIRKLLTLAAGIGVCMALSAGLVPLRLPHLFTNDALITDQMRRLVPVLSWSLLVHASVMGLEGILLAKRELSFLAKTYLVNAIMAVLRLAQFGSRLMVLKRQERASAAAIA</sequence>
<feature type="transmembrane region" description="Helical" evidence="6">
    <location>
        <begin position="202"/>
        <end position="224"/>
    </location>
</feature>
<dbReference type="Pfam" id="PF01554">
    <property type="entry name" value="MatE"/>
    <property type="match status" value="1"/>
</dbReference>
<feature type="transmembrane region" description="Helical" evidence="6">
    <location>
        <begin position="159"/>
        <end position="182"/>
    </location>
</feature>
<comment type="subcellular location">
    <subcellularLocation>
        <location evidence="1">Membrane</location>
        <topology evidence="1">Multi-pass membrane protein</topology>
    </subcellularLocation>
</comment>
<evidence type="ECO:0000313" key="8">
    <source>
        <dbReference type="Proteomes" id="UP000664859"/>
    </source>
</evidence>
<keyword evidence="4 6" id="KW-1133">Transmembrane helix</keyword>
<dbReference type="OrthoDB" id="423427at2759"/>
<name>A0A835YQ91_9STRA</name>
<feature type="transmembrane region" description="Helical" evidence="6">
    <location>
        <begin position="107"/>
        <end position="127"/>
    </location>
</feature>
<proteinExistence type="inferred from homology"/>
<dbReference type="GO" id="GO:0042910">
    <property type="term" value="F:xenobiotic transmembrane transporter activity"/>
    <property type="evidence" value="ECO:0007669"/>
    <property type="project" value="InterPro"/>
</dbReference>
<comment type="similarity">
    <text evidence="2">Belongs to the multi antimicrobial extrusion (MATE) (TC 2.A.66.1) family.</text>
</comment>
<feature type="transmembrane region" description="Helical" evidence="6">
    <location>
        <begin position="327"/>
        <end position="349"/>
    </location>
</feature>
<feature type="transmembrane region" description="Helical" evidence="6">
    <location>
        <begin position="369"/>
        <end position="388"/>
    </location>
</feature>
<dbReference type="Proteomes" id="UP000664859">
    <property type="component" value="Unassembled WGS sequence"/>
</dbReference>
<dbReference type="GO" id="GO:0015297">
    <property type="term" value="F:antiporter activity"/>
    <property type="evidence" value="ECO:0007669"/>
    <property type="project" value="InterPro"/>
</dbReference>
<evidence type="ECO:0000256" key="1">
    <source>
        <dbReference type="ARBA" id="ARBA00004141"/>
    </source>
</evidence>
<feature type="transmembrane region" description="Helical" evidence="6">
    <location>
        <begin position="64"/>
        <end position="87"/>
    </location>
</feature>
<dbReference type="InterPro" id="IPR002528">
    <property type="entry name" value="MATE_fam"/>
</dbReference>
<evidence type="ECO:0000256" key="6">
    <source>
        <dbReference type="SAM" id="Phobius"/>
    </source>
</evidence>
<feature type="transmembrane region" description="Helical" evidence="6">
    <location>
        <begin position="236"/>
        <end position="255"/>
    </location>
</feature>
<evidence type="ECO:0000256" key="3">
    <source>
        <dbReference type="ARBA" id="ARBA00022692"/>
    </source>
</evidence>
<feature type="transmembrane region" description="Helical" evidence="6">
    <location>
        <begin position="134"/>
        <end position="153"/>
    </location>
</feature>
<organism evidence="7 8">
    <name type="scientific">Tribonema minus</name>
    <dbReference type="NCBI Taxonomy" id="303371"/>
    <lineage>
        <taxon>Eukaryota</taxon>
        <taxon>Sar</taxon>
        <taxon>Stramenopiles</taxon>
        <taxon>Ochrophyta</taxon>
        <taxon>PX clade</taxon>
        <taxon>Xanthophyceae</taxon>
        <taxon>Tribonematales</taxon>
        <taxon>Tribonemataceae</taxon>
        <taxon>Tribonema</taxon>
    </lineage>
</organism>
<reference evidence="7" key="1">
    <citation type="submission" date="2021-02" db="EMBL/GenBank/DDBJ databases">
        <title>First Annotated Genome of the Yellow-green Alga Tribonema minus.</title>
        <authorList>
            <person name="Mahan K.M."/>
        </authorList>
    </citation>
    <scope>NUCLEOTIDE SEQUENCE</scope>
    <source>
        <strain evidence="7">UTEX B ZZ1240</strain>
    </source>
</reference>